<organism evidence="2 3">
    <name type="scientific">Vibrio splendidus</name>
    <dbReference type="NCBI Taxonomy" id="29497"/>
    <lineage>
        <taxon>Bacteria</taxon>
        <taxon>Pseudomonadati</taxon>
        <taxon>Pseudomonadota</taxon>
        <taxon>Gammaproteobacteria</taxon>
        <taxon>Vibrionales</taxon>
        <taxon>Vibrionaceae</taxon>
        <taxon>Vibrio</taxon>
    </lineage>
</organism>
<evidence type="ECO:0000313" key="3">
    <source>
        <dbReference type="Proteomes" id="UP000519158"/>
    </source>
</evidence>
<dbReference type="InterPro" id="IPR001173">
    <property type="entry name" value="Glyco_trans_2-like"/>
</dbReference>
<protein>
    <submittedName>
        <fullName evidence="2">Glycosyltransferase family 2 protein</fullName>
    </submittedName>
</protein>
<dbReference type="EMBL" id="VTXL01000007">
    <property type="protein sequence ID" value="NOJ13175.1"/>
    <property type="molecule type" value="Genomic_DNA"/>
</dbReference>
<dbReference type="Proteomes" id="UP000519158">
    <property type="component" value="Unassembled WGS sequence"/>
</dbReference>
<dbReference type="SUPFAM" id="SSF53448">
    <property type="entry name" value="Nucleotide-diphospho-sugar transferases"/>
    <property type="match status" value="1"/>
</dbReference>
<feature type="domain" description="Glycosyltransferase 2-like" evidence="1">
    <location>
        <begin position="3"/>
        <end position="116"/>
    </location>
</feature>
<evidence type="ECO:0000313" key="2">
    <source>
        <dbReference type="EMBL" id="NOJ13175.1"/>
    </source>
</evidence>
<keyword evidence="2" id="KW-0808">Transferase</keyword>
<accession>A0A7Y4G013</accession>
<name>A0A7Y4G013_VIBSP</name>
<sequence>MLSIVVPVYNSSETITSCLQSLVDQDGVSFDMEIIIVNDGSTDESSKLIHDFISKHESVEFTYIEKENGGVSSARNCGVENSKYKWIAFIDSDDVWRTDKLKKQFETINNSKFNIDFLGCARNNETLSIFGNKVLCLHKASVNQLLVRMFPQTSTALVKKAIFDKVGGYDESFTHAEDGDLWVRICNVADFYYMPDSLVTTGGGKCSFGESGLSANLSSMLLGNRRILSKQLKHGNINVGFYSLMLAYYQLKHVRRQVITMKNKLL</sequence>
<dbReference type="Pfam" id="PF00535">
    <property type="entry name" value="Glycos_transf_2"/>
    <property type="match status" value="1"/>
</dbReference>
<reference evidence="2 3" key="1">
    <citation type="submission" date="2019-09" db="EMBL/GenBank/DDBJ databases">
        <title>Draft genome sequencing and comparative genomics of hatchery-associated Vibrios.</title>
        <authorList>
            <person name="Kehlet-Delgado H."/>
            <person name="Mueller R.S."/>
        </authorList>
    </citation>
    <scope>NUCLEOTIDE SEQUENCE [LARGE SCALE GENOMIC DNA]</scope>
    <source>
        <strain evidence="2 3">99-70-13A3</strain>
    </source>
</reference>
<evidence type="ECO:0000259" key="1">
    <source>
        <dbReference type="Pfam" id="PF00535"/>
    </source>
</evidence>
<dbReference type="Gene3D" id="3.90.550.10">
    <property type="entry name" value="Spore Coat Polysaccharide Biosynthesis Protein SpsA, Chain A"/>
    <property type="match status" value="1"/>
</dbReference>
<dbReference type="GO" id="GO:0016758">
    <property type="term" value="F:hexosyltransferase activity"/>
    <property type="evidence" value="ECO:0007669"/>
    <property type="project" value="UniProtKB-ARBA"/>
</dbReference>
<proteinExistence type="predicted"/>
<dbReference type="PANTHER" id="PTHR22916:SF3">
    <property type="entry name" value="UDP-GLCNAC:BETAGAL BETA-1,3-N-ACETYLGLUCOSAMINYLTRANSFERASE-LIKE PROTEIN 1"/>
    <property type="match status" value="1"/>
</dbReference>
<dbReference type="CDD" id="cd00761">
    <property type="entry name" value="Glyco_tranf_GTA_type"/>
    <property type="match status" value="1"/>
</dbReference>
<dbReference type="RefSeq" id="WP_171328851.1">
    <property type="nucleotide sequence ID" value="NZ_CAWPOP010000057.1"/>
</dbReference>
<dbReference type="InterPro" id="IPR029044">
    <property type="entry name" value="Nucleotide-diphossugar_trans"/>
</dbReference>
<dbReference type="AlphaFoldDB" id="A0A7Y4G013"/>
<dbReference type="PANTHER" id="PTHR22916">
    <property type="entry name" value="GLYCOSYLTRANSFERASE"/>
    <property type="match status" value="1"/>
</dbReference>
<gene>
    <name evidence="2" type="ORF">F0234_10450</name>
</gene>
<comment type="caution">
    <text evidence="2">The sequence shown here is derived from an EMBL/GenBank/DDBJ whole genome shotgun (WGS) entry which is preliminary data.</text>
</comment>